<accession>A0AAN8K3P7</accession>
<evidence type="ECO:0000313" key="1">
    <source>
        <dbReference type="EMBL" id="KAK6192308.1"/>
    </source>
</evidence>
<keyword evidence="2" id="KW-1185">Reference proteome</keyword>
<name>A0AAN8K3P7_PATCE</name>
<evidence type="ECO:0000313" key="2">
    <source>
        <dbReference type="Proteomes" id="UP001347796"/>
    </source>
</evidence>
<dbReference type="AlphaFoldDB" id="A0AAN8K3P7"/>
<sequence>MPAVKFNLCSTDIGATRSYATPYKTITPGTVLPNFSLDASREYRRSYVHPRDRKISIDNVPTMLLPKARIREDFDLSELRDLVFPDNSLQKVHLAALHPNGIYGNSADQKRIWFEDISNTSGSISNEDGECDSLLSYLSSTSSDDRHRENIPQHLESFGTTLPEVNVKSRKPLRGLSAPDEHDDHRRCSSCNQLNEARERVLTYFGGVEYFLSWVLSKWRKVSCNCNSCLLKSINVWFASSLSFFLL</sequence>
<reference evidence="1 2" key="1">
    <citation type="submission" date="2024-01" db="EMBL/GenBank/DDBJ databases">
        <title>The genome of the rayed Mediterranean limpet Patella caerulea (Linnaeus, 1758).</title>
        <authorList>
            <person name="Anh-Thu Weber A."/>
            <person name="Halstead-Nussloch G."/>
        </authorList>
    </citation>
    <scope>NUCLEOTIDE SEQUENCE [LARGE SCALE GENOMIC DNA]</scope>
    <source>
        <strain evidence="1">AATW-2023a</strain>
        <tissue evidence="1">Whole specimen</tissue>
    </source>
</reference>
<dbReference type="Proteomes" id="UP001347796">
    <property type="component" value="Unassembled WGS sequence"/>
</dbReference>
<protein>
    <submittedName>
        <fullName evidence="1">Uncharacterized protein</fullName>
    </submittedName>
</protein>
<dbReference type="EMBL" id="JAZGQO010000002">
    <property type="protein sequence ID" value="KAK6192308.1"/>
    <property type="molecule type" value="Genomic_DNA"/>
</dbReference>
<proteinExistence type="predicted"/>
<comment type="caution">
    <text evidence="1">The sequence shown here is derived from an EMBL/GenBank/DDBJ whole genome shotgun (WGS) entry which is preliminary data.</text>
</comment>
<gene>
    <name evidence="1" type="ORF">SNE40_003797</name>
</gene>
<organism evidence="1 2">
    <name type="scientific">Patella caerulea</name>
    <name type="common">Rayed Mediterranean limpet</name>
    <dbReference type="NCBI Taxonomy" id="87958"/>
    <lineage>
        <taxon>Eukaryota</taxon>
        <taxon>Metazoa</taxon>
        <taxon>Spiralia</taxon>
        <taxon>Lophotrochozoa</taxon>
        <taxon>Mollusca</taxon>
        <taxon>Gastropoda</taxon>
        <taxon>Patellogastropoda</taxon>
        <taxon>Patelloidea</taxon>
        <taxon>Patellidae</taxon>
        <taxon>Patella</taxon>
    </lineage>
</organism>